<proteinExistence type="predicted"/>
<keyword evidence="4" id="KW-1185">Reference proteome</keyword>
<dbReference type="EMBL" id="SWLG01000023">
    <property type="protein sequence ID" value="TLS35362.1"/>
    <property type="molecule type" value="Genomic_DNA"/>
</dbReference>
<evidence type="ECO:0000259" key="2">
    <source>
        <dbReference type="Pfam" id="PF13460"/>
    </source>
</evidence>
<dbReference type="SUPFAM" id="SSF51735">
    <property type="entry name" value="NAD(P)-binding Rossmann-fold domains"/>
    <property type="match status" value="1"/>
</dbReference>
<comment type="caution">
    <text evidence="3">The sequence shown here is derived from an EMBL/GenBank/DDBJ whole genome shotgun (WGS) entry which is preliminary data.</text>
</comment>
<evidence type="ECO:0000256" key="1">
    <source>
        <dbReference type="SAM" id="MobiDB-lite"/>
    </source>
</evidence>
<evidence type="ECO:0000313" key="3">
    <source>
        <dbReference type="EMBL" id="TLS35362.1"/>
    </source>
</evidence>
<evidence type="ECO:0000313" key="4">
    <source>
        <dbReference type="Proteomes" id="UP000308230"/>
    </source>
</evidence>
<accession>A0A5R9EVV2</accession>
<sequence>MKVLVIGANGQIGKQLVEQLANNNHEPVAMIRDTDQIPELEQLGAKTVFANLEKDFAHAFYGCDAVIFAAGSGPNTGADKTVLIDQEAAIRAVDEAKHQGVKRFVMLSSMGANDPHATDHPIKFYLAAKHRADEHLKQTSLAYTIVRPGRLTNDPPKGKVEAAGSISDKSRSIPRGDVAATLAESLTNENTFGKTFELLSGEKGIEEALNSL</sequence>
<dbReference type="InterPro" id="IPR036291">
    <property type="entry name" value="NAD(P)-bd_dom_sf"/>
</dbReference>
<reference evidence="3 4" key="1">
    <citation type="submission" date="2019-04" db="EMBL/GenBank/DDBJ databases">
        <title>Bacillus caeni sp. nov., a bacterium isolated from mangrove sediment.</title>
        <authorList>
            <person name="Huang H."/>
            <person name="Mo K."/>
            <person name="Hu Y."/>
        </authorList>
    </citation>
    <scope>NUCLEOTIDE SEQUENCE [LARGE SCALE GENOMIC DNA]</scope>
    <source>
        <strain evidence="3 4">HB172195</strain>
    </source>
</reference>
<dbReference type="RefSeq" id="WP_138129150.1">
    <property type="nucleotide sequence ID" value="NZ_SWLG01000023.1"/>
</dbReference>
<name>A0A5R9EVV2_9BACL</name>
<feature type="region of interest" description="Disordered" evidence="1">
    <location>
        <begin position="152"/>
        <end position="171"/>
    </location>
</feature>
<dbReference type="PANTHER" id="PTHR15020:SF50">
    <property type="entry name" value="UPF0659 PROTEIN YMR090W"/>
    <property type="match status" value="1"/>
</dbReference>
<feature type="domain" description="NAD(P)-binding" evidence="2">
    <location>
        <begin position="7"/>
        <end position="188"/>
    </location>
</feature>
<gene>
    <name evidence="3" type="ORF">FCL54_20980</name>
</gene>
<dbReference type="OrthoDB" id="9803892at2"/>
<dbReference type="Gene3D" id="3.40.50.720">
    <property type="entry name" value="NAD(P)-binding Rossmann-like Domain"/>
    <property type="match status" value="1"/>
</dbReference>
<dbReference type="Pfam" id="PF13460">
    <property type="entry name" value="NAD_binding_10"/>
    <property type="match status" value="1"/>
</dbReference>
<protein>
    <submittedName>
        <fullName evidence="3">SDR family oxidoreductase</fullName>
    </submittedName>
</protein>
<dbReference type="CDD" id="cd05243">
    <property type="entry name" value="SDR_a5"/>
    <property type="match status" value="1"/>
</dbReference>
<dbReference type="InterPro" id="IPR016040">
    <property type="entry name" value="NAD(P)-bd_dom"/>
</dbReference>
<dbReference type="Proteomes" id="UP000308230">
    <property type="component" value="Unassembled WGS sequence"/>
</dbReference>
<dbReference type="PANTHER" id="PTHR15020">
    <property type="entry name" value="FLAVIN REDUCTASE-RELATED"/>
    <property type="match status" value="1"/>
</dbReference>
<organism evidence="3 4">
    <name type="scientific">Exobacillus caeni</name>
    <dbReference type="NCBI Taxonomy" id="2574798"/>
    <lineage>
        <taxon>Bacteria</taxon>
        <taxon>Bacillati</taxon>
        <taxon>Bacillota</taxon>
        <taxon>Bacilli</taxon>
        <taxon>Bacillales</taxon>
        <taxon>Guptibacillaceae</taxon>
        <taxon>Exobacillus</taxon>
    </lineage>
</organism>
<dbReference type="AlphaFoldDB" id="A0A5R9EVV2"/>